<dbReference type="SUPFAM" id="SSF53067">
    <property type="entry name" value="Actin-like ATPase domain"/>
    <property type="match status" value="2"/>
</dbReference>
<evidence type="ECO:0000313" key="3">
    <source>
        <dbReference type="EMBL" id="QIN79483.1"/>
    </source>
</evidence>
<dbReference type="Proteomes" id="UP000502706">
    <property type="component" value="Chromosome"/>
</dbReference>
<keyword evidence="3" id="KW-0808">Transferase</keyword>
<feature type="region of interest" description="Disordered" evidence="1">
    <location>
        <begin position="1"/>
        <end position="34"/>
    </location>
</feature>
<reference evidence="3 4" key="1">
    <citation type="submission" date="2019-10" db="EMBL/GenBank/DDBJ databases">
        <title>Rubrobacter sp nov SCSIO 52915 isolated from a deep-sea sediment in the South China Sea.</title>
        <authorList>
            <person name="Chen R.W."/>
        </authorList>
    </citation>
    <scope>NUCLEOTIDE SEQUENCE [LARGE SCALE GENOMIC DNA]</scope>
    <source>
        <strain evidence="3 4">SCSIO 52915</strain>
    </source>
</reference>
<dbReference type="NCBIfam" id="TIGR03725">
    <property type="entry name" value="T6A_YeaZ"/>
    <property type="match status" value="1"/>
</dbReference>
<accession>A0A6G8PZ44</accession>
<dbReference type="GO" id="GO:0002949">
    <property type="term" value="P:tRNA threonylcarbamoyladenosine modification"/>
    <property type="evidence" value="ECO:0007669"/>
    <property type="project" value="InterPro"/>
</dbReference>
<organism evidence="3 4">
    <name type="scientific">Rubrobacter marinus</name>
    <dbReference type="NCBI Taxonomy" id="2653852"/>
    <lineage>
        <taxon>Bacteria</taxon>
        <taxon>Bacillati</taxon>
        <taxon>Actinomycetota</taxon>
        <taxon>Rubrobacteria</taxon>
        <taxon>Rubrobacterales</taxon>
        <taxon>Rubrobacteraceae</taxon>
        <taxon>Rubrobacter</taxon>
    </lineage>
</organism>
<dbReference type="GO" id="GO:0016740">
    <property type="term" value="F:transferase activity"/>
    <property type="evidence" value="ECO:0007669"/>
    <property type="project" value="UniProtKB-KW"/>
</dbReference>
<dbReference type="Gene3D" id="3.30.420.40">
    <property type="match status" value="2"/>
</dbReference>
<feature type="compositionally biased region" description="Basic and acidic residues" evidence="1">
    <location>
        <begin position="13"/>
        <end position="25"/>
    </location>
</feature>
<sequence>MGGARARPAGEPPDGRRARARDPDHPAGSALGARGRAPARVPVVLVLAFDSSTNDVSVAVVRAADEPTQGPREVLVEISVPSRGASEALLPAAHAALGLAGTTLEGIERVLVGVGPGTFTGIRIAAAAARSLALATGAPLSKGSTLAALAAPALASADVGDVLAVIDARRREVFAQRYAADGGVPGEILCVRPAELRAGGAPLVVGDGAVRYREVLSGLGRIPDDASPLHRVTATGLALSADLAPVPAGEVVPLYVREPDAEVRRDLNPWSKA</sequence>
<dbReference type="InterPro" id="IPR043129">
    <property type="entry name" value="ATPase_NBD"/>
</dbReference>
<protein>
    <submittedName>
        <fullName evidence="3">tRNA (Adenosine(37)-N6)-threonylcarbamoyltransferase complex dimerization subunit type 1 TsaB</fullName>
    </submittedName>
</protein>
<name>A0A6G8PZ44_9ACTN</name>
<feature type="domain" description="Gcp-like" evidence="2">
    <location>
        <begin position="82"/>
        <end position="181"/>
    </location>
</feature>
<dbReference type="InterPro" id="IPR000905">
    <property type="entry name" value="Gcp-like_dom"/>
</dbReference>
<dbReference type="Pfam" id="PF00814">
    <property type="entry name" value="TsaD"/>
    <property type="match status" value="1"/>
</dbReference>
<dbReference type="AlphaFoldDB" id="A0A6G8PZ44"/>
<evidence type="ECO:0000259" key="2">
    <source>
        <dbReference type="Pfam" id="PF00814"/>
    </source>
</evidence>
<dbReference type="InterPro" id="IPR022496">
    <property type="entry name" value="T6A_TsaB"/>
</dbReference>
<gene>
    <name evidence="3" type="primary">tsaB</name>
    <name evidence="3" type="ORF">GBA65_14240</name>
</gene>
<evidence type="ECO:0000313" key="4">
    <source>
        <dbReference type="Proteomes" id="UP000502706"/>
    </source>
</evidence>
<dbReference type="EMBL" id="CP045121">
    <property type="protein sequence ID" value="QIN79483.1"/>
    <property type="molecule type" value="Genomic_DNA"/>
</dbReference>
<dbReference type="KEGG" id="rmar:GBA65_14240"/>
<evidence type="ECO:0000256" key="1">
    <source>
        <dbReference type="SAM" id="MobiDB-lite"/>
    </source>
</evidence>
<proteinExistence type="predicted"/>
<keyword evidence="4" id="KW-1185">Reference proteome</keyword>